<gene>
    <name evidence="2" type="ORF">U3653_01070</name>
</gene>
<evidence type="ECO:0000313" key="2">
    <source>
        <dbReference type="EMBL" id="MEB3508602.1"/>
    </source>
</evidence>
<proteinExistence type="predicted"/>
<dbReference type="EMBL" id="JAYKYQ010000001">
    <property type="protein sequence ID" value="MEB3508602.1"/>
    <property type="molecule type" value="Genomic_DNA"/>
</dbReference>
<comment type="caution">
    <text evidence="2">The sequence shown here is derived from an EMBL/GenBank/DDBJ whole genome shotgun (WGS) entry which is preliminary data.</text>
</comment>
<evidence type="ECO:0000313" key="3">
    <source>
        <dbReference type="Proteomes" id="UP001348098"/>
    </source>
</evidence>
<dbReference type="Proteomes" id="UP001348098">
    <property type="component" value="Unassembled WGS sequence"/>
</dbReference>
<dbReference type="Pfam" id="PF18937">
    <property type="entry name" value="DUF5685"/>
    <property type="match status" value="1"/>
</dbReference>
<evidence type="ECO:0000256" key="1">
    <source>
        <dbReference type="SAM" id="MobiDB-lite"/>
    </source>
</evidence>
<accession>A0ABU6AMD1</accession>
<name>A0ABU6AMD1_9NOCA</name>
<reference evidence="2 3" key="1">
    <citation type="submission" date="2023-12" db="EMBL/GenBank/DDBJ databases">
        <title>novel species in genus Nocarida.</title>
        <authorList>
            <person name="Li Z."/>
        </authorList>
    </citation>
    <scope>NUCLEOTIDE SEQUENCE [LARGE SCALE GENOMIC DNA]</scope>
    <source>
        <strain evidence="2 3">CDC186</strain>
    </source>
</reference>
<feature type="region of interest" description="Disordered" evidence="1">
    <location>
        <begin position="325"/>
        <end position="350"/>
    </location>
</feature>
<dbReference type="InterPro" id="IPR043740">
    <property type="entry name" value="DUF5685"/>
</dbReference>
<dbReference type="RefSeq" id="WP_195080919.1">
    <property type="nucleotide sequence ID" value="NZ_JAYESH010000018.1"/>
</dbReference>
<keyword evidence="3" id="KW-1185">Reference proteome</keyword>
<sequence>MFGLLRPCAHGAQKYGIDAAEWRAHLCGLCLGLRDGHGQLARATTNKDALVLSMLTEAQSGSAARVTAAPCPLRGMRRASVVTAGAPGVQLATTASLLLAAAKIRDHVDDGEVTALARGPLAKAAARWHREARAGAARIGLDVEPLVAALDAQVRLEQQAKELVAVGGPGFVPESLAESAHWRSAMSSADPIDRLTAPTQLCASAFFAHTAVLADRPDNVDALREAGWHFGRIAHLADAVTDYDDDAANDRFNPLAATGTGVPEAYDLMRQSNSRLRAAVAAAELGRVPTVRWMLLDPLSAVLRRIGGGLGAFAAHTCSVPPRIEGSSRADVGAHSRGTRHRPPTRRPGIGESLALILGAYCTGYACCADHTQPCTGEHKDAWIKNCDCGDCGDCGGCCDCGDCNCCDCGCDC</sequence>
<protein>
    <submittedName>
        <fullName evidence="2">DUF5685 family protein</fullName>
    </submittedName>
</protein>
<organism evidence="2 3">
    <name type="scientific">Nocardia implantans</name>
    <dbReference type="NCBI Taxonomy" id="3108168"/>
    <lineage>
        <taxon>Bacteria</taxon>
        <taxon>Bacillati</taxon>
        <taxon>Actinomycetota</taxon>
        <taxon>Actinomycetes</taxon>
        <taxon>Mycobacteriales</taxon>
        <taxon>Nocardiaceae</taxon>
        <taxon>Nocardia</taxon>
    </lineage>
</organism>